<feature type="region of interest" description="Disordered" evidence="1">
    <location>
        <begin position="1"/>
        <end position="28"/>
    </location>
</feature>
<keyword evidence="3" id="KW-1185">Reference proteome</keyword>
<evidence type="ECO:0000313" key="2">
    <source>
        <dbReference type="EMBL" id="CZR51126.1"/>
    </source>
</evidence>
<dbReference type="EMBL" id="FJOG01000001">
    <property type="protein sequence ID" value="CZR51126.1"/>
    <property type="molecule type" value="Genomic_DNA"/>
</dbReference>
<accession>A0A1L7WED5</accession>
<name>A0A1L7WED5_9HELO</name>
<dbReference type="Proteomes" id="UP000184330">
    <property type="component" value="Unassembled WGS sequence"/>
</dbReference>
<dbReference type="AlphaFoldDB" id="A0A1L7WED5"/>
<organism evidence="2 3">
    <name type="scientific">Phialocephala subalpina</name>
    <dbReference type="NCBI Taxonomy" id="576137"/>
    <lineage>
        <taxon>Eukaryota</taxon>
        <taxon>Fungi</taxon>
        <taxon>Dikarya</taxon>
        <taxon>Ascomycota</taxon>
        <taxon>Pezizomycotina</taxon>
        <taxon>Leotiomycetes</taxon>
        <taxon>Helotiales</taxon>
        <taxon>Mollisiaceae</taxon>
        <taxon>Phialocephala</taxon>
        <taxon>Phialocephala fortinii species complex</taxon>
    </lineage>
</organism>
<sequence length="146" mass="16767">MAPRKSEKSKAEASESEEENSLQNSPEQVIKQAKNILSKASSLISNYNNSRDTKRKIIEEEFEKRAKDIGRRIDKLYDAKKSRVTKSQKVLWDRLDTLNKKRQTLENTILTSMKLVETSTLNISSELIAMFEGRIDELEECSTLKA</sequence>
<feature type="compositionally biased region" description="Basic and acidic residues" evidence="1">
    <location>
        <begin position="1"/>
        <end position="13"/>
    </location>
</feature>
<gene>
    <name evidence="2" type="ORF">PAC_01001</name>
</gene>
<evidence type="ECO:0000313" key="3">
    <source>
        <dbReference type="Proteomes" id="UP000184330"/>
    </source>
</evidence>
<dbReference type="OrthoDB" id="3438854at2759"/>
<evidence type="ECO:0000256" key="1">
    <source>
        <dbReference type="SAM" id="MobiDB-lite"/>
    </source>
</evidence>
<reference evidence="2 3" key="1">
    <citation type="submission" date="2016-03" db="EMBL/GenBank/DDBJ databases">
        <authorList>
            <person name="Ploux O."/>
        </authorList>
    </citation>
    <scope>NUCLEOTIDE SEQUENCE [LARGE SCALE GENOMIC DNA]</scope>
    <source>
        <strain evidence="2 3">UAMH 11012</strain>
    </source>
</reference>
<protein>
    <submittedName>
        <fullName evidence="2">Uncharacterized protein</fullName>
    </submittedName>
</protein>
<proteinExistence type="predicted"/>